<dbReference type="EMBL" id="BT140970">
    <property type="protein sequence ID" value="AFK40765.1"/>
    <property type="molecule type" value="mRNA"/>
</dbReference>
<reference evidence="2" key="1">
    <citation type="submission" date="2012-05" db="EMBL/GenBank/DDBJ databases">
        <authorList>
            <person name="Krishnakumar V."/>
            <person name="Cheung F."/>
            <person name="Xiao Y."/>
            <person name="Chan A."/>
            <person name="Moskal W.A."/>
            <person name="Town C.D."/>
        </authorList>
    </citation>
    <scope>NUCLEOTIDE SEQUENCE</scope>
</reference>
<protein>
    <submittedName>
        <fullName evidence="2">Uncharacterized protein</fullName>
    </submittedName>
</protein>
<feature type="compositionally biased region" description="Low complexity" evidence="1">
    <location>
        <begin position="1"/>
        <end position="21"/>
    </location>
</feature>
<accession>I3SKH3</accession>
<evidence type="ECO:0000313" key="2">
    <source>
        <dbReference type="EMBL" id="AFK40765.1"/>
    </source>
</evidence>
<evidence type="ECO:0000256" key="1">
    <source>
        <dbReference type="SAM" id="MobiDB-lite"/>
    </source>
</evidence>
<organism evidence="2">
    <name type="scientific">Lotus japonicus</name>
    <name type="common">Lotus corniculatus var. japonicus</name>
    <dbReference type="NCBI Taxonomy" id="34305"/>
    <lineage>
        <taxon>Eukaryota</taxon>
        <taxon>Viridiplantae</taxon>
        <taxon>Streptophyta</taxon>
        <taxon>Embryophyta</taxon>
        <taxon>Tracheophyta</taxon>
        <taxon>Spermatophyta</taxon>
        <taxon>Magnoliopsida</taxon>
        <taxon>eudicotyledons</taxon>
        <taxon>Gunneridae</taxon>
        <taxon>Pentapetalae</taxon>
        <taxon>rosids</taxon>
        <taxon>fabids</taxon>
        <taxon>Fabales</taxon>
        <taxon>Fabaceae</taxon>
        <taxon>Papilionoideae</taxon>
        <taxon>50 kb inversion clade</taxon>
        <taxon>NPAAA clade</taxon>
        <taxon>Hologalegina</taxon>
        <taxon>robinioid clade</taxon>
        <taxon>Loteae</taxon>
        <taxon>Lotus</taxon>
    </lineage>
</organism>
<dbReference type="AlphaFoldDB" id="I3SKH3"/>
<feature type="region of interest" description="Disordered" evidence="1">
    <location>
        <begin position="1"/>
        <end position="23"/>
    </location>
</feature>
<sequence length="73" mass="8220">MDVPKFSTTPISSPSPLTKPLAQDLSPRMNTCLARLTCRLSSFQETQLALSPHIIFHQRDQHGMRLTLNSWGI</sequence>
<proteinExistence type="evidence at transcript level"/>
<name>I3SKH3_LOTJA</name>